<accession>A0A8T5V3R1</accession>
<evidence type="ECO:0000313" key="3">
    <source>
        <dbReference type="Proteomes" id="UP000551709"/>
    </source>
</evidence>
<gene>
    <name evidence="2" type="ORF">HAP41_0000033385</name>
</gene>
<reference evidence="2" key="2">
    <citation type="submission" date="2022-04" db="EMBL/GenBank/DDBJ databases">
        <authorList>
            <person name="Bromfield E.S.P."/>
            <person name="Cloutier S."/>
        </authorList>
    </citation>
    <scope>NUCLEOTIDE SEQUENCE</scope>
    <source>
        <strain evidence="2">1S5</strain>
    </source>
</reference>
<reference evidence="2" key="1">
    <citation type="journal article" date="2017" name="Syst. Appl. Microbiol.">
        <title>Soybeans inoculated with root zone soils of Canadian native legumes harbour diverse and novel Bradyrhizobium spp. that possess agricultural potential.</title>
        <authorList>
            <person name="Bromfield E.S.P."/>
            <person name="Cloutier S."/>
            <person name="Tambong J.T."/>
            <person name="Tran Thi T.V."/>
        </authorList>
    </citation>
    <scope>NUCLEOTIDE SEQUENCE</scope>
    <source>
        <strain evidence="2">1S5</strain>
    </source>
</reference>
<dbReference type="EMBL" id="CP096255">
    <property type="protein sequence ID" value="UPT85184.1"/>
    <property type="molecule type" value="Genomic_DNA"/>
</dbReference>
<dbReference type="RefSeq" id="WP_224580678.1">
    <property type="nucleotide sequence ID" value="NZ_CP096255.1"/>
</dbReference>
<evidence type="ECO:0000256" key="1">
    <source>
        <dbReference type="SAM" id="MobiDB-lite"/>
    </source>
</evidence>
<feature type="region of interest" description="Disordered" evidence="1">
    <location>
        <begin position="33"/>
        <end position="65"/>
    </location>
</feature>
<organism evidence="2 3">
    <name type="scientific">Bradyrhizobium barranii subsp. apii</name>
    <dbReference type="NCBI Taxonomy" id="2819348"/>
    <lineage>
        <taxon>Bacteria</taxon>
        <taxon>Pseudomonadati</taxon>
        <taxon>Pseudomonadota</taxon>
        <taxon>Alphaproteobacteria</taxon>
        <taxon>Hyphomicrobiales</taxon>
        <taxon>Nitrobacteraceae</taxon>
        <taxon>Bradyrhizobium</taxon>
        <taxon>Bradyrhizobium barranii</taxon>
    </lineage>
</organism>
<proteinExistence type="predicted"/>
<evidence type="ECO:0000313" key="2">
    <source>
        <dbReference type="EMBL" id="UPT85184.1"/>
    </source>
</evidence>
<dbReference type="AlphaFoldDB" id="A0A8T5V3R1"/>
<sequence>MAIFNQFGDIIRVFKENADLVHQKKVNIRIGHGYAAGESGDGGGDEAGGEEGGDDAPDDESGKDEKTISIVMDGDNVVITFQQAKITWNEESLTSEFDDASVKLESGKATVTAPTVVVQSPDINLGGEGGTPIGLCGGGCSTTTKAI</sequence>
<dbReference type="Proteomes" id="UP000551709">
    <property type="component" value="Chromosome"/>
</dbReference>
<feature type="compositionally biased region" description="Acidic residues" evidence="1">
    <location>
        <begin position="43"/>
        <end position="62"/>
    </location>
</feature>
<name>A0A8T5V3R1_9BRAD</name>
<protein>
    <submittedName>
        <fullName evidence="2">Uncharacterized protein</fullName>
    </submittedName>
</protein>